<dbReference type="EMBL" id="JDSO01000051">
    <property type="protein sequence ID" value="KDB48105.1"/>
    <property type="molecule type" value="Genomic_DNA"/>
</dbReference>
<comment type="caution">
    <text evidence="2">The sequence shown here is derived from an EMBL/GenBank/DDBJ whole genome shotgun (WGS) entry which is preliminary data.</text>
</comment>
<dbReference type="Gene3D" id="2.160.20.160">
    <property type="match status" value="1"/>
</dbReference>
<dbReference type="AlphaFoldDB" id="A0A836Z323"/>
<reference evidence="2 3" key="1">
    <citation type="submission" date="2014-02" db="EMBL/GenBank/DDBJ databases">
        <title>Comparative genomics of Haemophilus parasuis isolated from pig lungs.</title>
        <authorList>
            <person name="Kittichotirat W."/>
            <person name="Bumgarner R.E."/>
            <person name="Lawrence P."/>
        </authorList>
    </citation>
    <scope>NUCLEOTIDE SEQUENCE [LARGE SCALE GENOMIC DNA]</scope>
    <source>
        <strain evidence="2 3">HPS10</strain>
    </source>
</reference>
<dbReference type="SUPFAM" id="SSF51120">
    <property type="entry name" value="beta-Roll"/>
    <property type="match status" value="1"/>
</dbReference>
<proteinExistence type="predicted"/>
<name>A0A836Z323_GLAPU</name>
<feature type="region of interest" description="Disordered" evidence="1">
    <location>
        <begin position="971"/>
        <end position="994"/>
    </location>
</feature>
<evidence type="ECO:0000256" key="1">
    <source>
        <dbReference type="SAM" id="MobiDB-lite"/>
    </source>
</evidence>
<feature type="region of interest" description="Disordered" evidence="1">
    <location>
        <begin position="263"/>
        <end position="331"/>
    </location>
</feature>
<organism evidence="2 3">
    <name type="scientific">Glaesserella parasuis HPS10</name>
    <dbReference type="NCBI Taxonomy" id="1450514"/>
    <lineage>
        <taxon>Bacteria</taxon>
        <taxon>Pseudomonadati</taxon>
        <taxon>Pseudomonadota</taxon>
        <taxon>Gammaproteobacteria</taxon>
        <taxon>Pasteurellales</taxon>
        <taxon>Pasteurellaceae</taxon>
        <taxon>Glaesserella</taxon>
    </lineage>
</organism>
<evidence type="ECO:0000313" key="2">
    <source>
        <dbReference type="EMBL" id="KDB48105.1"/>
    </source>
</evidence>
<gene>
    <name evidence="2" type="ORF">HPS10_05225</name>
</gene>
<feature type="compositionally biased region" description="Gly residues" evidence="1">
    <location>
        <begin position="274"/>
        <end position="294"/>
    </location>
</feature>
<sequence>MKVNGGDIDNNGVLSGTETIEYEPVDSNIGSPPFTIQNITSDKLTNITVGRAGDEYLTVTQDQAVQDNMDIGGKGAHTVHEFKVKKADSTEAVPEKMHVLSNGEELVAPIIQAQHDSTAQKYRVKVIADPTKLSAIQFNIDANGNDNVFSLKSNGTNWSYYNYWTDNGNYNDGPNKTLVKQGEANNIIYIEDVGSNKTFHINNDLETSNKENLVYEIFYGAKANVDGKRMDDFYGSKLTYEVIADNSTAGAITLTDVNMRQNPQAFTGPVQSAGGSGGTNTGGDRGGTQTGGGTAQPQPTPPAQPPEQVDAPTAQVDSARQGGVKVKPADTNSGAKYRVDYVDEATGQSRVINVKKTGRTWAFEQEGSTGSIDNQKIQLNANTGELTFAPEAVRDGGNVTITAYDSQGNARAQKDVVAADEPTIVSLIRDTASENIGGAKATPATGTNKFKLTFTDEGNNINVSKPTAHNVVYEKVNGSWKVVEVDGQKSSTITINGVSVDLNTSNAYLTVNSSTGEVTIDRNSLEDSSPVSMIPYSKHGTESSGNAKTITTEKDKLVTALDDSSQNLSQLRGTDHRWGEVAIKGNGGYIDGLAQLVHGKRHDKSDTNNAKATVTPLTQEEDKATVSNGKGKRLSYSDNNDVVKIGEKVMNKWTWDPTLKFDFKNGDDIFAVGHDLGYGDWGYSGLKSEYEHWQKVADRYRVQVDMGAGNDILAVGFHDTDWDVIKDRNTGVIDIHKRSQGIHGYEKVEFLNSNEWYGGQLAGAKVFMGDGNDTVILKGTPIDRNGQRASKNSIIDLGEGDNRLVLTPGETIGRAMSSTKVVAGNGNDVVKGDSFIENTDIRLGGGSDEFIARKVKYTLVDLGHGDDWAEVKGDIGNGAQILLGAGNDVFSMKAGLSPNNSRVDGGSGVDTLLIEKNGAHITNHKIKGFENVLFTANNTTLGIRADYFGSIEGPMKVSKLSNVTGAKVDLGMNGDMRSNAQDSQPDDRADGSYRWTHKSTAAEGDKTYDVYEYVVASKHQVWIEQGIIVL</sequence>
<dbReference type="Proteomes" id="UP000027036">
    <property type="component" value="Unassembled WGS sequence"/>
</dbReference>
<dbReference type="InterPro" id="IPR011049">
    <property type="entry name" value="Serralysin-like_metalloprot_C"/>
</dbReference>
<accession>A0A836Z323</accession>
<evidence type="ECO:0000313" key="3">
    <source>
        <dbReference type="Proteomes" id="UP000027036"/>
    </source>
</evidence>
<protein>
    <submittedName>
        <fullName evidence="2">Uncharacterized protein</fullName>
    </submittedName>
</protein>